<name>A0A0S4UL28_RALSL</name>
<protein>
    <recommendedName>
        <fullName evidence="6">Transmembrane protein</fullName>
    </recommendedName>
</protein>
<accession>A0A0S4UL28</accession>
<dbReference type="AlphaFoldDB" id="A0A0S4UL28"/>
<feature type="transmembrane region" description="Helical" evidence="1">
    <location>
        <begin position="76"/>
        <end position="96"/>
    </location>
</feature>
<feature type="transmembrane region" description="Helical" evidence="1">
    <location>
        <begin position="48"/>
        <end position="70"/>
    </location>
</feature>
<reference evidence="2" key="1">
    <citation type="submission" date="2015-10" db="EMBL/GenBank/DDBJ databases">
        <authorList>
            <person name="Gilbert D.G."/>
        </authorList>
    </citation>
    <scope>NUCLEOTIDE SEQUENCE</scope>
    <source>
        <strain evidence="2">Phyl III-seqv23</strain>
    </source>
</reference>
<evidence type="ECO:0000313" key="4">
    <source>
        <dbReference type="EMBL" id="CUV40636.1"/>
    </source>
</evidence>
<evidence type="ECO:0000313" key="5">
    <source>
        <dbReference type="EMBL" id="CUV60713.1"/>
    </source>
</evidence>
<keyword evidence="1" id="KW-0812">Transmembrane</keyword>
<dbReference type="EMBL" id="LN899822">
    <property type="protein sequence ID" value="CUV60713.1"/>
    <property type="molecule type" value="Genomic_DNA"/>
</dbReference>
<dbReference type="EMBL" id="LN899825">
    <property type="protein sequence ID" value="CUV32525.1"/>
    <property type="molecule type" value="Genomic_DNA"/>
</dbReference>
<gene>
    <name evidence="5" type="ORF">RD1301_v1_1080007</name>
    <name evidence="2" type="ORF">RUN1744_v1_280024</name>
    <name evidence="3" type="ORF">TD1301_v1_80021</name>
    <name evidence="4" type="ORF">TF3108_v1_530017</name>
</gene>
<evidence type="ECO:0008006" key="6">
    <source>
        <dbReference type="Google" id="ProtNLM"/>
    </source>
</evidence>
<evidence type="ECO:0000313" key="2">
    <source>
        <dbReference type="EMBL" id="CUV22925.1"/>
    </source>
</evidence>
<proteinExistence type="predicted"/>
<dbReference type="EMBL" id="LN899823">
    <property type="protein sequence ID" value="CUV22925.1"/>
    <property type="molecule type" value="Genomic_DNA"/>
</dbReference>
<organism evidence="2">
    <name type="scientific">Ralstonia solanacearum</name>
    <name type="common">Pseudomonas solanacearum</name>
    <dbReference type="NCBI Taxonomy" id="305"/>
    <lineage>
        <taxon>Bacteria</taxon>
        <taxon>Pseudomonadati</taxon>
        <taxon>Pseudomonadota</taxon>
        <taxon>Betaproteobacteria</taxon>
        <taxon>Burkholderiales</taxon>
        <taxon>Burkholderiaceae</taxon>
        <taxon>Ralstonia</taxon>
        <taxon>Ralstonia solanacearum species complex</taxon>
    </lineage>
</organism>
<sequence>MYFLFDTDLAGNFKRLNISFWTGVLCLALVAGKVMLSSDGSEQIGPFGLVLLFGGAALCYYLFLLDHIAFRLKKNGSLWVLGSIVCGPLGFLIGYVRICIAVRAYRANSHR</sequence>
<evidence type="ECO:0000256" key="1">
    <source>
        <dbReference type="SAM" id="Phobius"/>
    </source>
</evidence>
<feature type="transmembrane region" description="Helical" evidence="1">
    <location>
        <begin position="18"/>
        <end position="36"/>
    </location>
</feature>
<keyword evidence="1" id="KW-0472">Membrane</keyword>
<dbReference type="EMBL" id="LN899826">
    <property type="protein sequence ID" value="CUV40636.1"/>
    <property type="molecule type" value="Genomic_DNA"/>
</dbReference>
<keyword evidence="1" id="KW-1133">Transmembrane helix</keyword>
<evidence type="ECO:0000313" key="3">
    <source>
        <dbReference type="EMBL" id="CUV32525.1"/>
    </source>
</evidence>